<gene>
    <name evidence="1" type="ORF">H8B21_08195</name>
</gene>
<dbReference type="RefSeq" id="WP_190313301.1">
    <property type="nucleotide sequence ID" value="NZ_JACNYL010000002.1"/>
</dbReference>
<accession>A0ABR7XQU3</accession>
<dbReference type="Gene3D" id="2.60.40.1120">
    <property type="entry name" value="Carboxypeptidase-like, regulatory domain"/>
    <property type="match status" value="1"/>
</dbReference>
<sequence length="119" mass="13979">MKYMFYTLLLTLLSCKTANNFYQGKVMDENGKSLEGVTVMEENRKVKQTWTDQTGYFKLDRSPDWLGTLVFIKEGYETDTIPSVRRQAGEKVRYNFIENDTTIVRLKAVKRTDMDLSWK</sequence>
<reference evidence="1 2" key="1">
    <citation type="submission" date="2020-08" db="EMBL/GenBank/DDBJ databases">
        <title>Sphingobacterium sp. DN00404 isolated from aquaculture water.</title>
        <authorList>
            <person name="Zhang M."/>
        </authorList>
    </citation>
    <scope>NUCLEOTIDE SEQUENCE [LARGE SCALE GENOMIC DNA]</scope>
    <source>
        <strain evidence="1 2">KCTC 42746</strain>
    </source>
</reference>
<name>A0ABR7XQU3_9SPHI</name>
<dbReference type="PROSITE" id="PS51257">
    <property type="entry name" value="PROKAR_LIPOPROTEIN"/>
    <property type="match status" value="1"/>
</dbReference>
<proteinExistence type="predicted"/>
<dbReference type="Proteomes" id="UP000651112">
    <property type="component" value="Unassembled WGS sequence"/>
</dbReference>
<protein>
    <submittedName>
        <fullName evidence="1">Carboxypeptidase regulatory-like domain-containing protein</fullName>
    </submittedName>
</protein>
<evidence type="ECO:0000313" key="2">
    <source>
        <dbReference type="Proteomes" id="UP000651112"/>
    </source>
</evidence>
<dbReference type="SUPFAM" id="SSF49464">
    <property type="entry name" value="Carboxypeptidase regulatory domain-like"/>
    <property type="match status" value="1"/>
</dbReference>
<keyword evidence="2" id="KW-1185">Reference proteome</keyword>
<dbReference type="InterPro" id="IPR008969">
    <property type="entry name" value="CarboxyPept-like_regulatory"/>
</dbReference>
<organism evidence="1 2">
    <name type="scientific">Sphingobacterium chuzhouense</name>
    <dbReference type="NCBI Taxonomy" id="1742264"/>
    <lineage>
        <taxon>Bacteria</taxon>
        <taxon>Pseudomonadati</taxon>
        <taxon>Bacteroidota</taxon>
        <taxon>Sphingobacteriia</taxon>
        <taxon>Sphingobacteriales</taxon>
        <taxon>Sphingobacteriaceae</taxon>
        <taxon>Sphingobacterium</taxon>
    </lineage>
</organism>
<comment type="caution">
    <text evidence="1">The sequence shown here is derived from an EMBL/GenBank/DDBJ whole genome shotgun (WGS) entry which is preliminary data.</text>
</comment>
<evidence type="ECO:0000313" key="1">
    <source>
        <dbReference type="EMBL" id="MBD1421546.1"/>
    </source>
</evidence>
<dbReference type="Pfam" id="PF13715">
    <property type="entry name" value="CarbopepD_reg_2"/>
    <property type="match status" value="1"/>
</dbReference>
<dbReference type="EMBL" id="JACNYL010000002">
    <property type="protein sequence ID" value="MBD1421546.1"/>
    <property type="molecule type" value="Genomic_DNA"/>
</dbReference>